<dbReference type="InterPro" id="IPR056174">
    <property type="entry name" value="SpoVR_N"/>
</dbReference>
<dbReference type="RefSeq" id="WP_238457089.1">
    <property type="nucleotide sequence ID" value="NZ_FQUY01000050.1"/>
</dbReference>
<dbReference type="EMBL" id="FQUY01000050">
    <property type="protein sequence ID" value="SHF64915.1"/>
    <property type="molecule type" value="Genomic_DNA"/>
</dbReference>
<proteinExistence type="predicted"/>
<dbReference type="Pfam" id="PF04293">
    <property type="entry name" value="SpoVR"/>
    <property type="match status" value="1"/>
</dbReference>
<dbReference type="PANTHER" id="PTHR30029">
    <property type="entry name" value="STAGE V SPORULATION PROTEIN R"/>
    <property type="match status" value="1"/>
</dbReference>
<gene>
    <name evidence="2" type="ORF">SAMN02745133_03171</name>
</gene>
<dbReference type="AlphaFoldDB" id="A0A1M5DDC6"/>
<evidence type="ECO:0000313" key="3">
    <source>
        <dbReference type="Proteomes" id="UP000184148"/>
    </source>
</evidence>
<dbReference type="InterPro" id="IPR007390">
    <property type="entry name" value="Spore_V_R"/>
</dbReference>
<evidence type="ECO:0000313" key="2">
    <source>
        <dbReference type="EMBL" id="SHF64915.1"/>
    </source>
</evidence>
<protein>
    <submittedName>
        <fullName evidence="2">SpoVR like protein</fullName>
    </submittedName>
</protein>
<feature type="non-terminal residue" evidence="2">
    <location>
        <position position="110"/>
    </location>
</feature>
<organism evidence="2 3">
    <name type="scientific">Desulforamulus putei DSM 12395</name>
    <dbReference type="NCBI Taxonomy" id="1121429"/>
    <lineage>
        <taxon>Bacteria</taxon>
        <taxon>Bacillati</taxon>
        <taxon>Bacillota</taxon>
        <taxon>Clostridia</taxon>
        <taxon>Eubacteriales</taxon>
        <taxon>Peptococcaceae</taxon>
        <taxon>Desulforamulus</taxon>
    </lineage>
</organism>
<dbReference type="Proteomes" id="UP000184148">
    <property type="component" value="Unassembled WGS sequence"/>
</dbReference>
<accession>A0A1M5DDC6</accession>
<dbReference type="PANTHER" id="PTHR30029:SF2">
    <property type="entry name" value="STAGE V SPORULATION PROTEIN R"/>
    <property type="match status" value="1"/>
</dbReference>
<reference evidence="3" key="1">
    <citation type="submission" date="2016-11" db="EMBL/GenBank/DDBJ databases">
        <authorList>
            <person name="Varghese N."/>
            <person name="Submissions S."/>
        </authorList>
    </citation>
    <scope>NUCLEOTIDE SEQUENCE [LARGE SCALE GENOMIC DNA]</scope>
    <source>
        <strain evidence="3">DSM 12395</strain>
    </source>
</reference>
<evidence type="ECO:0000259" key="1">
    <source>
        <dbReference type="Pfam" id="PF04293"/>
    </source>
</evidence>
<keyword evidence="3" id="KW-1185">Reference proteome</keyword>
<sequence>MVINSDPCYAFLLEGNTIIQNKMVAAHVLAHCDFFKNNVYFSHTNLRDIIESMAVAADRFRRYEMLYGQEKVEAFVDAVMSVQEHIDPHRMMKRKEKSCGKKENCCGEKP</sequence>
<name>A0A1M5DDC6_9FIRM</name>
<dbReference type="STRING" id="1121429.SAMN02745133_03171"/>
<feature type="domain" description="SpoVR protein-like N-terminal" evidence="1">
    <location>
        <begin position="1"/>
        <end position="101"/>
    </location>
</feature>